<evidence type="ECO:0000259" key="2">
    <source>
        <dbReference type="Pfam" id="PF07603"/>
    </source>
</evidence>
<dbReference type="Proteomes" id="UP000064137">
    <property type="component" value="Chromosome"/>
</dbReference>
<dbReference type="InterPro" id="IPR011460">
    <property type="entry name" value="Lcl_C"/>
</dbReference>
<dbReference type="AlphaFoldDB" id="A0A0U4W0R5"/>
<feature type="domain" description="Lcl C-terminal" evidence="2">
    <location>
        <begin position="41"/>
        <end position="163"/>
    </location>
</feature>
<gene>
    <name evidence="3" type="ORF">APT59_12500</name>
</gene>
<evidence type="ECO:0000313" key="3">
    <source>
        <dbReference type="EMBL" id="ALZ84968.1"/>
    </source>
</evidence>
<feature type="chain" id="PRO_5006853050" description="Lcl C-terminal domain-containing protein" evidence="1">
    <location>
        <begin position="23"/>
        <end position="171"/>
    </location>
</feature>
<name>A0A0U4W0R5_9PSED</name>
<keyword evidence="1" id="KW-0732">Signal</keyword>
<dbReference type="KEGG" id="por:APT59_12500"/>
<proteinExistence type="predicted"/>
<dbReference type="EMBL" id="CP013987">
    <property type="protein sequence ID" value="ALZ84968.1"/>
    <property type="molecule type" value="Genomic_DNA"/>
</dbReference>
<sequence length="171" mass="18194">MLMRLGVGLSCLGGLLLSSAVAATCVEHPPLQLQIAGDSALDSQAQLVWKRCLLGTTWNARTKGCEGVAKGYSQKEAQRAAQAVLGEWRLPTEPELETLLVDSCAGLKLDRRVFPNVAAADFGEGAKIWTSSEALPGMFYFLNFSVGGLDMHSAGFGLGVLLVKDAKGKRQ</sequence>
<evidence type="ECO:0000256" key="1">
    <source>
        <dbReference type="SAM" id="SignalP"/>
    </source>
</evidence>
<feature type="signal peptide" evidence="1">
    <location>
        <begin position="1"/>
        <end position="22"/>
    </location>
</feature>
<accession>A0A0U4W0R5</accession>
<organism evidence="3 4">
    <name type="scientific">Pseudomonas oryzihabitans</name>
    <dbReference type="NCBI Taxonomy" id="47885"/>
    <lineage>
        <taxon>Bacteria</taxon>
        <taxon>Pseudomonadati</taxon>
        <taxon>Pseudomonadota</taxon>
        <taxon>Gammaproteobacteria</taxon>
        <taxon>Pseudomonadales</taxon>
        <taxon>Pseudomonadaceae</taxon>
        <taxon>Pseudomonas</taxon>
    </lineage>
</organism>
<protein>
    <recommendedName>
        <fullName evidence="2">Lcl C-terminal domain-containing protein</fullName>
    </recommendedName>
</protein>
<dbReference type="Pfam" id="PF07603">
    <property type="entry name" value="Lcl_C"/>
    <property type="match status" value="1"/>
</dbReference>
<reference evidence="3 4" key="1">
    <citation type="submission" date="2016-01" db="EMBL/GenBank/DDBJ databases">
        <title>Annotation of Pseudomonas oryzihabitans USDA-ARS-USMARC-56511.</title>
        <authorList>
            <person name="Harhay G.P."/>
            <person name="Harhay D.M."/>
            <person name="Smith T.P.L."/>
            <person name="Bono J.L."/>
            <person name="Heaton M.P."/>
            <person name="Clawson M.L."/>
            <person name="Chitko-Mckown C.G."/>
            <person name="Capik S.F."/>
            <person name="DeDonder K.D."/>
            <person name="Apley M.D."/>
            <person name="Lubbers B.V."/>
            <person name="White B.J."/>
            <person name="Larson R.L."/>
        </authorList>
    </citation>
    <scope>NUCLEOTIDE SEQUENCE [LARGE SCALE GENOMIC DNA]</scope>
    <source>
        <strain evidence="3 4">USDA-ARS-USMARC-56511</strain>
    </source>
</reference>
<evidence type="ECO:0000313" key="4">
    <source>
        <dbReference type="Proteomes" id="UP000064137"/>
    </source>
</evidence>